<protein>
    <submittedName>
        <fullName evidence="2">Uncharacterized protein</fullName>
    </submittedName>
</protein>
<evidence type="ECO:0000313" key="2">
    <source>
        <dbReference type="EMBL" id="EMB18416.1"/>
    </source>
</evidence>
<dbReference type="AlphaFoldDB" id="M2A8S0"/>
<dbReference type="PATRIC" id="fig|1263867.3.peg.909"/>
<reference evidence="2" key="1">
    <citation type="submission" date="2012-11" db="EMBL/GenBank/DDBJ databases">
        <title>Permanent draft genomes of Rhodopirellula europaea strain SH398 and 6C.</title>
        <authorList>
            <person name="Richter M."/>
            <person name="Richter-Heitmann T."/>
            <person name="Frank C."/>
            <person name="Harder J."/>
            <person name="Glockner F.O."/>
        </authorList>
    </citation>
    <scope>NUCLEOTIDE SEQUENCE</scope>
    <source>
        <strain evidence="2">6C</strain>
    </source>
</reference>
<comment type="caution">
    <text evidence="2">The sequence shown here is derived from an EMBL/GenBank/DDBJ whole genome shotgun (WGS) entry which is preliminary data.</text>
</comment>
<proteinExistence type="predicted"/>
<accession>M2A8S0</accession>
<reference evidence="2" key="2">
    <citation type="journal article" date="2013" name="Mar. Genomics">
        <title>Expression of sulfatases in Rhodopirellula baltica and the diversity of sulfatases in the genus Rhodopirellula.</title>
        <authorList>
            <person name="Wegner C.E."/>
            <person name="Richter-Heitmann T."/>
            <person name="Klindworth A."/>
            <person name="Klockow C."/>
            <person name="Richter M."/>
            <person name="Achstetter T."/>
            <person name="Glockner F.O."/>
            <person name="Harder J."/>
        </authorList>
    </citation>
    <scope>NUCLEOTIDE SEQUENCE [LARGE SCALE GENOMIC DNA]</scope>
    <source>
        <strain evidence="2">6C</strain>
    </source>
</reference>
<evidence type="ECO:0000313" key="3">
    <source>
        <dbReference type="Proteomes" id="UP000011529"/>
    </source>
</evidence>
<sequence length="80" mass="9387">MLLQPNFESEQHRGIEKGTFGRTQDYKPAREILRDQPAAVTSPQQPKAYRLRSAWEWWETRTTAQRQPNRLSLTSSRSKS</sequence>
<dbReference type="EMBL" id="ANMO01000045">
    <property type="protein sequence ID" value="EMB18416.1"/>
    <property type="molecule type" value="Genomic_DNA"/>
</dbReference>
<keyword evidence="3" id="KW-1185">Reference proteome</keyword>
<organism evidence="2 3">
    <name type="scientific">Rhodopirellula europaea 6C</name>
    <dbReference type="NCBI Taxonomy" id="1263867"/>
    <lineage>
        <taxon>Bacteria</taxon>
        <taxon>Pseudomonadati</taxon>
        <taxon>Planctomycetota</taxon>
        <taxon>Planctomycetia</taxon>
        <taxon>Pirellulales</taxon>
        <taxon>Pirellulaceae</taxon>
        <taxon>Rhodopirellula</taxon>
    </lineage>
</organism>
<feature type="region of interest" description="Disordered" evidence="1">
    <location>
        <begin position="1"/>
        <end position="25"/>
    </location>
</feature>
<dbReference type="Proteomes" id="UP000011529">
    <property type="component" value="Unassembled WGS sequence"/>
</dbReference>
<evidence type="ECO:0000256" key="1">
    <source>
        <dbReference type="SAM" id="MobiDB-lite"/>
    </source>
</evidence>
<gene>
    <name evidence="2" type="ORF">RE6C_00852</name>
</gene>
<name>M2A8S0_9BACT</name>